<keyword evidence="2 4" id="KW-0012">Acyltransferase</keyword>
<dbReference type="GO" id="GO:0004414">
    <property type="term" value="F:homoserine O-acetyltransferase activity"/>
    <property type="evidence" value="ECO:0007669"/>
    <property type="project" value="UniProtKB-EC"/>
</dbReference>
<keyword evidence="2" id="KW-0028">Amino-acid biosynthesis</keyword>
<evidence type="ECO:0000256" key="2">
    <source>
        <dbReference type="HAMAP-Rule" id="MF_00296"/>
    </source>
</evidence>
<comment type="subcellular location">
    <subcellularLocation>
        <location evidence="2">Cytoplasm</location>
    </subcellularLocation>
</comment>
<feature type="domain" description="AB hydrolase-1" evidence="3">
    <location>
        <begin position="55"/>
        <end position="350"/>
    </location>
</feature>
<comment type="subunit">
    <text evidence="2">Homodimer.</text>
</comment>
<evidence type="ECO:0000313" key="4">
    <source>
        <dbReference type="EMBL" id="XFO65131.1"/>
    </source>
</evidence>
<feature type="active site" description="Nucleophile" evidence="2">
    <location>
        <position position="158"/>
    </location>
</feature>
<evidence type="ECO:0000259" key="3">
    <source>
        <dbReference type="Pfam" id="PF00561"/>
    </source>
</evidence>
<evidence type="ECO:0000256" key="1">
    <source>
        <dbReference type="ARBA" id="ARBA00022679"/>
    </source>
</evidence>
<dbReference type="EC" id="2.3.1.31" evidence="2"/>
<comment type="function">
    <text evidence="2">Transfers an acetyl group from acetyl-CoA to L-homoserine, forming acetyl-L-homoserine.</text>
</comment>
<proteinExistence type="inferred from homology"/>
<name>A0ABZ3IHJ6_9FIRM</name>
<sequence length="416" mass="46046">MIITFFPGFKWRPQLKLVQLASVENPFVLTCGSCLTDVTVAYETYGKLSGAGDNAILVAHALTGDTHAATHDQYDEQGWWEPLIGSGRPLDTDRFFVICANVLGGCQGTTGPASLDPTTGKPYGMNFPEITINDIVRVQKRLVDILGIRRLAMVVGGSMGGMQALEWAVHYPGFIEAAVVIAAPGYSAPQAIAYNRVGRQAIMLDPDWKNGDYYGGAGPEKGLAAARALGMITYQSEMSMAYKFGRRTRKGQFEVENYLDYQGARIVKRFDANSYLYLLRALDLFDVSAGYESYEAALSRIDAQVLVVGVSSDILYPPHQQQELVETMRRVGVRTDYTVIDSPHGHDGFLIDFHLLRPILVKFINKALPVPSALPLRQWIRFRASNLAYLGARLVTEIQYKPAIIDIPHQDSLFSR</sequence>
<dbReference type="Gene3D" id="3.40.50.1820">
    <property type="entry name" value="alpha/beta hydrolase"/>
    <property type="match status" value="1"/>
</dbReference>
<dbReference type="NCBIfam" id="TIGR01392">
    <property type="entry name" value="homoserO_Ac_trn"/>
    <property type="match status" value="1"/>
</dbReference>
<dbReference type="Proteomes" id="UP000216752">
    <property type="component" value="Chromosome"/>
</dbReference>
<dbReference type="Pfam" id="PF00561">
    <property type="entry name" value="Abhydrolase_1"/>
    <property type="match status" value="1"/>
</dbReference>
<dbReference type="PIRSF" id="PIRSF000443">
    <property type="entry name" value="Homoser_Ac_trans"/>
    <property type="match status" value="1"/>
</dbReference>
<dbReference type="HAMAP" id="MF_00296">
    <property type="entry name" value="MetX_acyltransf"/>
    <property type="match status" value="1"/>
</dbReference>
<protein>
    <recommendedName>
        <fullName evidence="2">Homoserine O-acetyltransferase</fullName>
        <shortName evidence="2">HAT</shortName>
        <ecNumber evidence="2">2.3.1.31</ecNumber>
    </recommendedName>
    <alternativeName>
        <fullName evidence="2">Homoserine transacetylase</fullName>
        <shortName evidence="2">HTA</shortName>
    </alternativeName>
</protein>
<feature type="active site" evidence="2">
    <location>
        <position position="346"/>
    </location>
</feature>
<dbReference type="InterPro" id="IPR000073">
    <property type="entry name" value="AB_hydrolase_1"/>
</dbReference>
<keyword evidence="1 2" id="KW-0808">Transferase</keyword>
<feature type="binding site" evidence="2">
    <location>
        <position position="347"/>
    </location>
    <ligand>
        <name>substrate</name>
    </ligand>
</feature>
<dbReference type="RefSeq" id="WP_245867607.1">
    <property type="nucleotide sequence ID" value="NZ_CP155573.1"/>
</dbReference>
<dbReference type="InterPro" id="IPR029058">
    <property type="entry name" value="AB_hydrolase_fold"/>
</dbReference>
<comment type="similarity">
    <text evidence="2">Belongs to the AB hydrolase superfamily. MetX family.</text>
</comment>
<feature type="active site" evidence="2">
    <location>
        <position position="313"/>
    </location>
</feature>
<dbReference type="PANTHER" id="PTHR32268">
    <property type="entry name" value="HOMOSERINE O-ACETYLTRANSFERASE"/>
    <property type="match status" value="1"/>
</dbReference>
<keyword evidence="5" id="KW-1185">Reference proteome</keyword>
<dbReference type="SUPFAM" id="SSF53474">
    <property type="entry name" value="alpha/beta-Hydrolases"/>
    <property type="match status" value="1"/>
</dbReference>
<dbReference type="InterPro" id="IPR008220">
    <property type="entry name" value="HAT_MetX-like"/>
</dbReference>
<dbReference type="PANTHER" id="PTHR32268:SF11">
    <property type="entry name" value="HOMOSERINE O-ACETYLTRANSFERASE"/>
    <property type="match status" value="1"/>
</dbReference>
<evidence type="ECO:0000313" key="5">
    <source>
        <dbReference type="Proteomes" id="UP000216752"/>
    </source>
</evidence>
<reference evidence="4" key="1">
    <citation type="submission" date="2024-05" db="EMBL/GenBank/DDBJ databases">
        <title>Isolation and characterization of Sporomusa carbonis sp. nov., a carboxydotrophic hydrogenogen in the genus of Sporomusa isolated from a charcoal burning pile.</title>
        <authorList>
            <person name="Boeer T."/>
            <person name="Rosenbaum F."/>
            <person name="Eysell L."/>
            <person name="Mueller V."/>
            <person name="Daniel R."/>
            <person name="Poehlein A."/>
        </authorList>
    </citation>
    <scope>NUCLEOTIDE SEQUENCE [LARGE SCALE GENOMIC DNA]</scope>
    <source>
        <strain evidence="4">DSM 10669</strain>
    </source>
</reference>
<dbReference type="EMBL" id="CP155573">
    <property type="protein sequence ID" value="XFO65131.1"/>
    <property type="molecule type" value="Genomic_DNA"/>
</dbReference>
<feature type="binding site" evidence="2">
    <location>
        <position position="227"/>
    </location>
    <ligand>
        <name>substrate</name>
    </ligand>
</feature>
<keyword evidence="2" id="KW-0963">Cytoplasm</keyword>
<keyword evidence="2" id="KW-0486">Methionine biosynthesis</keyword>
<organism evidence="4 5">
    <name type="scientific">Sporomusa silvacetica DSM 10669</name>
    <dbReference type="NCBI Taxonomy" id="1123289"/>
    <lineage>
        <taxon>Bacteria</taxon>
        <taxon>Bacillati</taxon>
        <taxon>Bacillota</taxon>
        <taxon>Negativicutes</taxon>
        <taxon>Selenomonadales</taxon>
        <taxon>Sporomusaceae</taxon>
        <taxon>Sporomusa</taxon>
    </lineage>
</organism>
<comment type="pathway">
    <text evidence="2">Amino-acid biosynthesis; L-methionine biosynthesis via de novo pathway; O-acetyl-L-homoserine from L-homoserine: step 1/1.</text>
</comment>
<comment type="catalytic activity">
    <reaction evidence="2">
        <text>L-homoserine + acetyl-CoA = O-acetyl-L-homoserine + CoA</text>
        <dbReference type="Rhea" id="RHEA:13701"/>
        <dbReference type="ChEBI" id="CHEBI:57287"/>
        <dbReference type="ChEBI" id="CHEBI:57288"/>
        <dbReference type="ChEBI" id="CHEBI:57476"/>
        <dbReference type="ChEBI" id="CHEBI:57716"/>
        <dbReference type="EC" id="2.3.1.31"/>
    </reaction>
</comment>
<accession>A0ABZ3IHJ6</accession>
<dbReference type="Gene3D" id="1.10.1740.110">
    <property type="match status" value="1"/>
</dbReference>
<dbReference type="NCBIfam" id="NF001209">
    <property type="entry name" value="PRK00175.1"/>
    <property type="match status" value="1"/>
</dbReference>
<comment type="caution">
    <text evidence="2">Lacks conserved residue(s) required for the propagation of feature annotation.</text>
</comment>
<gene>
    <name evidence="2 4" type="primary">metXA</name>
    <name evidence="4" type="ORF">SPSIL_012400</name>
</gene>